<keyword evidence="3 6" id="KW-0479">Metal-binding</keyword>
<dbReference type="SUPFAM" id="SSF46626">
    <property type="entry name" value="Cytochrome c"/>
    <property type="match status" value="3"/>
</dbReference>
<dbReference type="InterPro" id="IPR036909">
    <property type="entry name" value="Cyt_c-like_dom_sf"/>
</dbReference>
<evidence type="ECO:0000313" key="8">
    <source>
        <dbReference type="EMBL" id="QEG33372.1"/>
    </source>
</evidence>
<dbReference type="InterPro" id="IPR050597">
    <property type="entry name" value="Cytochrome_c_Oxidase_Subunit"/>
</dbReference>
<feature type="domain" description="Cytochrome c" evidence="7">
    <location>
        <begin position="168"/>
        <end position="252"/>
    </location>
</feature>
<dbReference type="Gene3D" id="1.10.760.10">
    <property type="entry name" value="Cytochrome c-like domain"/>
    <property type="match status" value="3"/>
</dbReference>
<dbReference type="EMBL" id="CP042913">
    <property type="protein sequence ID" value="QEG33372.1"/>
    <property type="molecule type" value="Genomic_DNA"/>
</dbReference>
<dbReference type="Pfam" id="PF00034">
    <property type="entry name" value="Cytochrom_C"/>
    <property type="match status" value="2"/>
</dbReference>
<evidence type="ECO:0000256" key="2">
    <source>
        <dbReference type="ARBA" id="ARBA00022617"/>
    </source>
</evidence>
<dbReference type="GO" id="GO:0009055">
    <property type="term" value="F:electron transfer activity"/>
    <property type="evidence" value="ECO:0007669"/>
    <property type="project" value="InterPro"/>
</dbReference>
<dbReference type="AlphaFoldDB" id="A0A5B9Q7H1"/>
<feature type="domain" description="Cytochrome c" evidence="7">
    <location>
        <begin position="69"/>
        <end position="155"/>
    </location>
</feature>
<keyword evidence="5 6" id="KW-0408">Iron</keyword>
<dbReference type="RefSeq" id="WP_148072148.1">
    <property type="nucleotide sequence ID" value="NZ_CP042913.1"/>
</dbReference>
<sequence>MKRWLIPIGVFVTGAIVLGLLVMASGIIPIKASTGHWAITKRFLTFAMARSISTHSVGIEAPENLDEPALVMKGAGHFELGCAFCHGSPVWQKPRVAQQLSPTPPNLNAAASNWSPEELFYLVKHGINFTGMPAFPSQQRDDEVWSVVAFLLKLPEIEPVDYRALVSSDLSKATSTTPLAIVETCANCHGLDGTGRGTGAFPRLAGMSEPYLVATLQAYQRGARHSGIMEPIAARLNQVQIKEIASHYSQQEPFAIPKVSEPDVSGKHASQAAVVRGKRIAQEGIPEQEVGACIACHKLDRAEQNPNYPALKGQVADYLVLQLQLFQQRNRGGTEYAELMHPMSDNLKLDQMRDVAEYYASPSLQNDEDE</sequence>
<evidence type="ECO:0000256" key="4">
    <source>
        <dbReference type="ARBA" id="ARBA00022982"/>
    </source>
</evidence>
<protein>
    <submittedName>
        <fullName evidence="8">Cytochrome c-552</fullName>
    </submittedName>
</protein>
<keyword evidence="9" id="KW-1185">Reference proteome</keyword>
<evidence type="ECO:0000256" key="6">
    <source>
        <dbReference type="PROSITE-ProRule" id="PRU00433"/>
    </source>
</evidence>
<evidence type="ECO:0000313" key="9">
    <source>
        <dbReference type="Proteomes" id="UP000323917"/>
    </source>
</evidence>
<organism evidence="8 9">
    <name type="scientific">Bythopirellula goksoeyrii</name>
    <dbReference type="NCBI Taxonomy" id="1400387"/>
    <lineage>
        <taxon>Bacteria</taxon>
        <taxon>Pseudomonadati</taxon>
        <taxon>Planctomycetota</taxon>
        <taxon>Planctomycetia</taxon>
        <taxon>Pirellulales</taxon>
        <taxon>Lacipirellulaceae</taxon>
        <taxon>Bythopirellula</taxon>
    </lineage>
</organism>
<keyword evidence="4" id="KW-0249">Electron transport</keyword>
<dbReference type="GO" id="GO:0046872">
    <property type="term" value="F:metal ion binding"/>
    <property type="evidence" value="ECO:0007669"/>
    <property type="project" value="UniProtKB-KW"/>
</dbReference>
<gene>
    <name evidence="8" type="primary">cyc1</name>
    <name evidence="8" type="ORF">Pr1d_06330</name>
</gene>
<evidence type="ECO:0000256" key="5">
    <source>
        <dbReference type="ARBA" id="ARBA00023004"/>
    </source>
</evidence>
<name>A0A5B9Q7H1_9BACT</name>
<dbReference type="Proteomes" id="UP000323917">
    <property type="component" value="Chromosome"/>
</dbReference>
<proteinExistence type="predicted"/>
<evidence type="ECO:0000256" key="3">
    <source>
        <dbReference type="ARBA" id="ARBA00022723"/>
    </source>
</evidence>
<keyword evidence="1" id="KW-0813">Transport</keyword>
<keyword evidence="2 6" id="KW-0349">Heme</keyword>
<reference evidence="8 9" key="1">
    <citation type="submission" date="2019-08" db="EMBL/GenBank/DDBJ databases">
        <title>Deep-cultivation of Planctomycetes and their phenomic and genomic characterization uncovers novel biology.</title>
        <authorList>
            <person name="Wiegand S."/>
            <person name="Jogler M."/>
            <person name="Boedeker C."/>
            <person name="Pinto D."/>
            <person name="Vollmers J."/>
            <person name="Rivas-Marin E."/>
            <person name="Kohn T."/>
            <person name="Peeters S.H."/>
            <person name="Heuer A."/>
            <person name="Rast P."/>
            <person name="Oberbeckmann S."/>
            <person name="Bunk B."/>
            <person name="Jeske O."/>
            <person name="Meyerdierks A."/>
            <person name="Storesund J.E."/>
            <person name="Kallscheuer N."/>
            <person name="Luecker S."/>
            <person name="Lage O.M."/>
            <person name="Pohl T."/>
            <person name="Merkel B.J."/>
            <person name="Hornburger P."/>
            <person name="Mueller R.-W."/>
            <person name="Bruemmer F."/>
            <person name="Labrenz M."/>
            <person name="Spormann A.M."/>
            <person name="Op den Camp H."/>
            <person name="Overmann J."/>
            <person name="Amann R."/>
            <person name="Jetten M.S.M."/>
            <person name="Mascher T."/>
            <person name="Medema M.H."/>
            <person name="Devos D.P."/>
            <person name="Kaster A.-K."/>
            <person name="Ovreas L."/>
            <person name="Rohde M."/>
            <person name="Galperin M.Y."/>
            <person name="Jogler C."/>
        </authorList>
    </citation>
    <scope>NUCLEOTIDE SEQUENCE [LARGE SCALE GENOMIC DNA]</scope>
    <source>
        <strain evidence="8 9">Pr1d</strain>
    </source>
</reference>
<dbReference type="OrthoDB" id="9773456at2"/>
<accession>A0A5B9Q7H1</accession>
<dbReference type="KEGG" id="bgok:Pr1d_06330"/>
<dbReference type="InterPro" id="IPR009056">
    <property type="entry name" value="Cyt_c-like_dom"/>
</dbReference>
<dbReference type="PROSITE" id="PS51007">
    <property type="entry name" value="CYTC"/>
    <property type="match status" value="3"/>
</dbReference>
<evidence type="ECO:0000259" key="7">
    <source>
        <dbReference type="PROSITE" id="PS51007"/>
    </source>
</evidence>
<dbReference type="Pfam" id="PF13442">
    <property type="entry name" value="Cytochrome_CBB3"/>
    <property type="match status" value="1"/>
</dbReference>
<dbReference type="PANTHER" id="PTHR33751">
    <property type="entry name" value="CBB3-TYPE CYTOCHROME C OXIDASE SUBUNIT FIXP"/>
    <property type="match status" value="1"/>
</dbReference>
<dbReference type="PANTHER" id="PTHR33751:SF9">
    <property type="entry name" value="CYTOCHROME C4"/>
    <property type="match status" value="1"/>
</dbReference>
<dbReference type="GO" id="GO:0020037">
    <property type="term" value="F:heme binding"/>
    <property type="evidence" value="ECO:0007669"/>
    <property type="project" value="InterPro"/>
</dbReference>
<feature type="domain" description="Cytochrome c" evidence="7">
    <location>
        <begin position="272"/>
        <end position="363"/>
    </location>
</feature>
<evidence type="ECO:0000256" key="1">
    <source>
        <dbReference type="ARBA" id="ARBA00022448"/>
    </source>
</evidence>